<comment type="caution">
    <text evidence="1">The sequence shown here is derived from an EMBL/GenBank/DDBJ whole genome shotgun (WGS) entry which is preliminary data.</text>
</comment>
<protein>
    <submittedName>
        <fullName evidence="1">Uncharacterized protein</fullName>
    </submittedName>
</protein>
<name>A0A0B8QMA6_9VIBR</name>
<organism evidence="1 2">
    <name type="scientific">Vibrio ishigakensis</name>
    <dbReference type="NCBI Taxonomy" id="1481914"/>
    <lineage>
        <taxon>Bacteria</taxon>
        <taxon>Pseudomonadati</taxon>
        <taxon>Pseudomonadota</taxon>
        <taxon>Gammaproteobacteria</taxon>
        <taxon>Vibrionales</taxon>
        <taxon>Vibrionaceae</taxon>
        <taxon>Vibrio</taxon>
    </lineage>
</organism>
<proteinExistence type="predicted"/>
<sequence>MNNLAGMLGLEFFAKDMLVWSGTIVIAVLITWGVGKTPLAKILLR</sequence>
<dbReference type="Proteomes" id="UP000031666">
    <property type="component" value="Unassembled WGS sequence"/>
</dbReference>
<accession>A0A0B8QMA6</accession>
<dbReference type="EMBL" id="BBSC01000004">
    <property type="protein sequence ID" value="GAM75549.1"/>
    <property type="molecule type" value="Genomic_DNA"/>
</dbReference>
<reference evidence="1 2" key="1">
    <citation type="submission" date="2015-01" db="EMBL/GenBank/DDBJ databases">
        <title>Vibrio sp. C94 JCM 19241 whole genome shotgun sequence.</title>
        <authorList>
            <person name="Sawabe T."/>
            <person name="Meirelles P."/>
            <person name="Feng G."/>
            <person name="Sayaka M."/>
            <person name="Hattori M."/>
            <person name="Ohkuma M."/>
        </authorList>
    </citation>
    <scope>NUCLEOTIDE SEQUENCE [LARGE SCALE GENOMIC DNA]</scope>
    <source>
        <strain evidence="2">JCM 19241</strain>
    </source>
</reference>
<evidence type="ECO:0000313" key="2">
    <source>
        <dbReference type="Proteomes" id="UP000031666"/>
    </source>
</evidence>
<gene>
    <name evidence="1" type="ORF">JCM19241_3461</name>
</gene>
<dbReference type="AlphaFoldDB" id="A0A0B8QMA6"/>
<reference evidence="1 2" key="2">
    <citation type="submission" date="2015-01" db="EMBL/GenBank/DDBJ databases">
        <authorList>
            <consortium name="NBRP consortium"/>
            <person name="Sawabe T."/>
            <person name="Meirelles P."/>
            <person name="Feng G."/>
            <person name="Sayaka M."/>
            <person name="Hattori M."/>
            <person name="Ohkuma M."/>
        </authorList>
    </citation>
    <scope>NUCLEOTIDE SEQUENCE [LARGE SCALE GENOMIC DNA]</scope>
    <source>
        <strain evidence="2">JCM 19241</strain>
    </source>
</reference>
<evidence type="ECO:0000313" key="1">
    <source>
        <dbReference type="EMBL" id="GAM75549.1"/>
    </source>
</evidence>